<comment type="caution">
    <text evidence="4">The sequence shown here is derived from an EMBL/GenBank/DDBJ whole genome shotgun (WGS) entry which is preliminary data.</text>
</comment>
<dbReference type="EMBL" id="PFNN01000028">
    <property type="protein sequence ID" value="PIZ45723.1"/>
    <property type="molecule type" value="Genomic_DNA"/>
</dbReference>
<dbReference type="PANTHER" id="PTHR21340:SF0">
    <property type="entry name" value="BIS(5'-NUCLEOSYL)-TETRAPHOSPHATASE [ASYMMETRICAL]"/>
    <property type="match status" value="1"/>
</dbReference>
<dbReference type="Gene3D" id="3.90.79.10">
    <property type="entry name" value="Nucleoside Triphosphate Pyrophosphohydrolase"/>
    <property type="match status" value="1"/>
</dbReference>
<dbReference type="PROSITE" id="PS51462">
    <property type="entry name" value="NUDIX"/>
    <property type="match status" value="1"/>
</dbReference>
<reference evidence="5" key="1">
    <citation type="submission" date="2017-09" db="EMBL/GenBank/DDBJ databases">
        <title>Depth-based differentiation of microbial function through sediment-hosted aquifers and enrichment of novel symbionts in the deep terrestrial subsurface.</title>
        <authorList>
            <person name="Probst A.J."/>
            <person name="Ladd B."/>
            <person name="Jarett J.K."/>
            <person name="Geller-Mcgrath D.E."/>
            <person name="Sieber C.M.K."/>
            <person name="Emerson J.B."/>
            <person name="Anantharaman K."/>
            <person name="Thomas B.C."/>
            <person name="Malmstrom R."/>
            <person name="Stieglmeier M."/>
            <person name="Klingl A."/>
            <person name="Woyke T."/>
            <person name="Ryan C.M."/>
            <person name="Banfield J.F."/>
        </authorList>
    </citation>
    <scope>NUCLEOTIDE SEQUENCE [LARGE SCALE GENOMIC DNA]</scope>
</reference>
<organism evidence="4 5">
    <name type="scientific">Candidatus Woesebacteria bacterium CG_4_10_14_0_2_um_filter_44_9</name>
    <dbReference type="NCBI Taxonomy" id="1975055"/>
    <lineage>
        <taxon>Bacteria</taxon>
        <taxon>Candidatus Woeseibacteriota</taxon>
    </lineage>
</organism>
<dbReference type="GO" id="GO:0006167">
    <property type="term" value="P:AMP biosynthetic process"/>
    <property type="evidence" value="ECO:0007669"/>
    <property type="project" value="TreeGrafter"/>
</dbReference>
<evidence type="ECO:0000313" key="5">
    <source>
        <dbReference type="Proteomes" id="UP000231727"/>
    </source>
</evidence>
<dbReference type="InterPro" id="IPR051325">
    <property type="entry name" value="Nudix_hydrolase_domain"/>
</dbReference>
<dbReference type="InterPro" id="IPR020476">
    <property type="entry name" value="Nudix_hydrolase"/>
</dbReference>
<dbReference type="PRINTS" id="PR00502">
    <property type="entry name" value="NUDIXFAMILY"/>
</dbReference>
<comment type="similarity">
    <text evidence="2">Belongs to the Nudix hydrolase family.</text>
</comment>
<sequence length="142" mass="16300">MRREFSSGGVVYKNEGDKILWLVTKSAVSDLYPKAVWRLPKGWIDEGETTQQAALREVKEEGGVEAKIIQKIETVKYFFTTSDKSKVLKFVTFYLMEWTKDLPEGFGEETSEIAWLPFNQAVKRLSYGGEKQILKKAKELLV</sequence>
<keyword evidence="1 2" id="KW-0378">Hydrolase</keyword>
<dbReference type="AlphaFoldDB" id="A0A2M7TIB0"/>
<dbReference type="GO" id="GO:0004081">
    <property type="term" value="F:bis(5'-nucleosyl)-tetraphosphatase (asymmetrical) activity"/>
    <property type="evidence" value="ECO:0007669"/>
    <property type="project" value="TreeGrafter"/>
</dbReference>
<dbReference type="InterPro" id="IPR015797">
    <property type="entry name" value="NUDIX_hydrolase-like_dom_sf"/>
</dbReference>
<protein>
    <recommendedName>
        <fullName evidence="3">Nudix hydrolase domain-containing protein</fullName>
    </recommendedName>
</protein>
<dbReference type="PROSITE" id="PS00893">
    <property type="entry name" value="NUDIX_BOX"/>
    <property type="match status" value="1"/>
</dbReference>
<dbReference type="GO" id="GO:0006754">
    <property type="term" value="P:ATP biosynthetic process"/>
    <property type="evidence" value="ECO:0007669"/>
    <property type="project" value="TreeGrafter"/>
</dbReference>
<dbReference type="CDD" id="cd03673">
    <property type="entry name" value="NUDIX_Ap6A_hydrolase"/>
    <property type="match status" value="1"/>
</dbReference>
<dbReference type="PANTHER" id="PTHR21340">
    <property type="entry name" value="DIADENOSINE 5,5-P1,P4-TETRAPHOSPHATE PYROPHOSPHOHYDROLASE MUTT"/>
    <property type="match status" value="1"/>
</dbReference>
<feature type="domain" description="Nudix hydrolase" evidence="3">
    <location>
        <begin position="2"/>
        <end position="139"/>
    </location>
</feature>
<dbReference type="InterPro" id="IPR020084">
    <property type="entry name" value="NUDIX_hydrolase_CS"/>
</dbReference>
<evidence type="ECO:0000256" key="1">
    <source>
        <dbReference type="ARBA" id="ARBA00022801"/>
    </source>
</evidence>
<dbReference type="Proteomes" id="UP000231727">
    <property type="component" value="Unassembled WGS sequence"/>
</dbReference>
<evidence type="ECO:0000259" key="3">
    <source>
        <dbReference type="PROSITE" id="PS51462"/>
    </source>
</evidence>
<evidence type="ECO:0000256" key="2">
    <source>
        <dbReference type="RuleBase" id="RU003476"/>
    </source>
</evidence>
<dbReference type="Pfam" id="PF00293">
    <property type="entry name" value="NUDIX"/>
    <property type="match status" value="1"/>
</dbReference>
<dbReference type="InterPro" id="IPR000086">
    <property type="entry name" value="NUDIX_hydrolase_dom"/>
</dbReference>
<name>A0A2M7TIB0_9BACT</name>
<proteinExistence type="inferred from homology"/>
<evidence type="ECO:0000313" key="4">
    <source>
        <dbReference type="EMBL" id="PIZ45723.1"/>
    </source>
</evidence>
<accession>A0A2M7TIB0</accession>
<dbReference type="SUPFAM" id="SSF55811">
    <property type="entry name" value="Nudix"/>
    <property type="match status" value="1"/>
</dbReference>
<gene>
    <name evidence="4" type="ORF">COY30_01470</name>
</gene>